<organism evidence="2 3">
    <name type="scientific">Tistlia consotensis USBA 355</name>
    <dbReference type="NCBI Taxonomy" id="560819"/>
    <lineage>
        <taxon>Bacteria</taxon>
        <taxon>Pseudomonadati</taxon>
        <taxon>Pseudomonadota</taxon>
        <taxon>Alphaproteobacteria</taxon>
        <taxon>Rhodospirillales</taxon>
        <taxon>Rhodovibrionaceae</taxon>
        <taxon>Tistlia</taxon>
    </lineage>
</organism>
<dbReference type="EMBL" id="FWZX01000028">
    <property type="protein sequence ID" value="SMF68723.1"/>
    <property type="molecule type" value="Genomic_DNA"/>
</dbReference>
<protein>
    <recommendedName>
        <fullName evidence="4">Methyltransferase domain-containing protein</fullName>
    </recommendedName>
</protein>
<evidence type="ECO:0000313" key="2">
    <source>
        <dbReference type="EMBL" id="SMF68723.1"/>
    </source>
</evidence>
<dbReference type="Gene3D" id="3.40.50.150">
    <property type="entry name" value="Vaccinia Virus protein VP39"/>
    <property type="match status" value="1"/>
</dbReference>
<gene>
    <name evidence="2" type="ORF">SAMN05428998_12811</name>
</gene>
<feature type="region of interest" description="Disordered" evidence="1">
    <location>
        <begin position="1"/>
        <end position="29"/>
    </location>
</feature>
<dbReference type="GO" id="GO:0012505">
    <property type="term" value="C:endomembrane system"/>
    <property type="evidence" value="ECO:0007669"/>
    <property type="project" value="TreeGrafter"/>
</dbReference>
<dbReference type="AlphaFoldDB" id="A0A1Y6CQ42"/>
<evidence type="ECO:0008006" key="4">
    <source>
        <dbReference type="Google" id="ProtNLM"/>
    </source>
</evidence>
<accession>A0A1Y6CQ42</accession>
<evidence type="ECO:0000313" key="3">
    <source>
        <dbReference type="Proteomes" id="UP000192917"/>
    </source>
</evidence>
<dbReference type="SUPFAM" id="SSF53335">
    <property type="entry name" value="S-adenosyl-L-methionine-dependent methyltransferases"/>
    <property type="match status" value="1"/>
</dbReference>
<reference evidence="2 3" key="1">
    <citation type="submission" date="2017-04" db="EMBL/GenBank/DDBJ databases">
        <authorList>
            <person name="Afonso C.L."/>
            <person name="Miller P.J."/>
            <person name="Scott M.A."/>
            <person name="Spackman E."/>
            <person name="Goraichik I."/>
            <person name="Dimitrov K.M."/>
            <person name="Suarez D.L."/>
            <person name="Swayne D.E."/>
        </authorList>
    </citation>
    <scope>NUCLEOTIDE SEQUENCE [LARGE SCALE GENOMIC DNA]</scope>
    <source>
        <strain evidence="2 3">USBA 355</strain>
    </source>
</reference>
<proteinExistence type="predicted"/>
<name>A0A1Y6CQ42_9PROT</name>
<keyword evidence="3" id="KW-1185">Reference proteome</keyword>
<sequence>MNGVTVEPAAGPAEPLRPGDQPVPARDDRNWMLSPDQQARLEAAIVEWLLPSLAAILDRPEAETAARATEATADFFPLYRGRPIRNNKGGGLINDSLCLYLVARLLQPATIVESGSYQGHSAWLLRQACPAAEIVTFDVRPEQLRHREPDIDYRAGDWSEAALPAFDPARTLVWFDDHISHARRLVEARRRGFRHALFDDNFDAYSLYATGGAPVPTLAMTIDRGLADGEEIVWMRHGKTYRYRVDGAACSAARAAIEAYHPLPDLSPITRYSPASGMTYARIAP</sequence>
<dbReference type="InterPro" id="IPR029063">
    <property type="entry name" value="SAM-dependent_MTases_sf"/>
</dbReference>
<dbReference type="STRING" id="560819.SAMN05428998_12811"/>
<evidence type="ECO:0000256" key="1">
    <source>
        <dbReference type="SAM" id="MobiDB-lite"/>
    </source>
</evidence>
<dbReference type="Proteomes" id="UP000192917">
    <property type="component" value="Unassembled WGS sequence"/>
</dbReference>
<dbReference type="PANTHER" id="PTHR36362">
    <property type="entry name" value="DNA-DIRECTED RNA POLYMERASE SUBUNIT BETA"/>
    <property type="match status" value="1"/>
</dbReference>
<dbReference type="PANTHER" id="PTHR36362:SF1">
    <property type="entry name" value="DNA-DIRECTED RNA POLYMERASE SUBUNIT BETA"/>
    <property type="match status" value="1"/>
</dbReference>